<reference evidence="1 2" key="1">
    <citation type="submission" date="2019-04" db="EMBL/GenBank/DDBJ databases">
        <title>Streptomyces lasaliensis sp. nov., an Actinomycete isolated from soil which produces the polyether antibiotic lasalocid.</title>
        <authorList>
            <person name="Erwin G."/>
            <person name="Haber C."/>
        </authorList>
    </citation>
    <scope>NUCLEOTIDE SEQUENCE [LARGE SCALE GENOMIC DNA]</scope>
    <source>
        <strain evidence="1 2">X-537</strain>
    </source>
</reference>
<proteinExistence type="predicted"/>
<dbReference type="EMBL" id="SZNQ01000003">
    <property type="protein sequence ID" value="TKS96256.1"/>
    <property type="molecule type" value="Genomic_DNA"/>
</dbReference>
<dbReference type="RefSeq" id="WP_137311357.1">
    <property type="nucleotide sequence ID" value="NZ_SZNQ01000003.1"/>
</dbReference>
<dbReference type="Proteomes" id="UP000305929">
    <property type="component" value="Unassembled WGS sequence"/>
</dbReference>
<gene>
    <name evidence="1" type="ORF">E4U91_36740</name>
</gene>
<dbReference type="OrthoDB" id="3860943at2"/>
<comment type="caution">
    <text evidence="1">The sequence shown here is derived from an EMBL/GenBank/DDBJ whole genome shotgun (WGS) entry which is preliminary data.</text>
</comment>
<accession>A0A4U5W493</accession>
<dbReference type="AlphaFoldDB" id="A0A4U5W493"/>
<evidence type="ECO:0000313" key="1">
    <source>
        <dbReference type="EMBL" id="TKS96256.1"/>
    </source>
</evidence>
<keyword evidence="2" id="KW-1185">Reference proteome</keyword>
<organism evidence="1 2">
    <name type="scientific">Streptomyces lasalocidi</name>
    <name type="common">Streptomyces lasaliensis</name>
    <dbReference type="NCBI Taxonomy" id="324833"/>
    <lineage>
        <taxon>Bacteria</taxon>
        <taxon>Bacillati</taxon>
        <taxon>Actinomycetota</taxon>
        <taxon>Actinomycetes</taxon>
        <taxon>Kitasatosporales</taxon>
        <taxon>Streptomycetaceae</taxon>
        <taxon>Streptomyces</taxon>
    </lineage>
</organism>
<evidence type="ECO:0000313" key="2">
    <source>
        <dbReference type="Proteomes" id="UP000305929"/>
    </source>
</evidence>
<sequence length="71" mass="8151">MRLAQDHKYQMLLRLAQCLHQTGQEWPVGESLPARLVWGAHTLTDRTTVLNDVAQGYEANVFFLKIAVRML</sequence>
<protein>
    <submittedName>
        <fullName evidence="1">Uncharacterized protein</fullName>
    </submittedName>
</protein>
<name>A0A4U5W493_STRLS</name>